<dbReference type="Proteomes" id="UP000557566">
    <property type="component" value="Unassembled WGS sequence"/>
</dbReference>
<feature type="compositionally biased region" description="Basic residues" evidence="1">
    <location>
        <begin position="450"/>
        <end position="461"/>
    </location>
</feature>
<organism evidence="3 4">
    <name type="scientific">Ophiocordyceps sinensis</name>
    <dbReference type="NCBI Taxonomy" id="72228"/>
    <lineage>
        <taxon>Eukaryota</taxon>
        <taxon>Fungi</taxon>
        <taxon>Dikarya</taxon>
        <taxon>Ascomycota</taxon>
        <taxon>Pezizomycotina</taxon>
        <taxon>Sordariomycetes</taxon>
        <taxon>Hypocreomycetidae</taxon>
        <taxon>Hypocreales</taxon>
        <taxon>Ophiocordycipitaceae</taxon>
        <taxon>Ophiocordyceps</taxon>
    </lineage>
</organism>
<feature type="region of interest" description="Disordered" evidence="1">
    <location>
        <begin position="361"/>
        <end position="398"/>
    </location>
</feature>
<reference evidence="3 4" key="1">
    <citation type="journal article" date="2020" name="Genome Biol. Evol.">
        <title>A new high-quality draft genome assembly of the Chinese cordyceps Ophiocordyceps sinensis.</title>
        <authorList>
            <person name="Shu R."/>
            <person name="Zhang J."/>
            <person name="Meng Q."/>
            <person name="Zhang H."/>
            <person name="Zhou G."/>
            <person name="Li M."/>
            <person name="Wu P."/>
            <person name="Zhao Y."/>
            <person name="Chen C."/>
            <person name="Qin Q."/>
        </authorList>
    </citation>
    <scope>NUCLEOTIDE SEQUENCE [LARGE SCALE GENOMIC DNA]</scope>
    <source>
        <strain evidence="3 4">IOZ07</strain>
    </source>
</reference>
<dbReference type="AlphaFoldDB" id="A0A8H4LY34"/>
<name>A0A8H4LY34_9HYPO</name>
<evidence type="ECO:0000256" key="1">
    <source>
        <dbReference type="SAM" id="MobiDB-lite"/>
    </source>
</evidence>
<proteinExistence type="predicted"/>
<protein>
    <submittedName>
        <fullName evidence="3">Uncharacterized protein</fullName>
    </submittedName>
</protein>
<dbReference type="OrthoDB" id="4928074at2759"/>
<dbReference type="EMBL" id="JAAVMX010000005">
    <property type="protein sequence ID" value="KAF4507644.1"/>
    <property type="molecule type" value="Genomic_DNA"/>
</dbReference>
<feature type="chain" id="PRO_5034492106" evidence="2">
    <location>
        <begin position="18"/>
        <end position="479"/>
    </location>
</feature>
<comment type="caution">
    <text evidence="3">The sequence shown here is derived from an EMBL/GenBank/DDBJ whole genome shotgun (WGS) entry which is preliminary data.</text>
</comment>
<accession>A0A8H4LY34</accession>
<evidence type="ECO:0000256" key="2">
    <source>
        <dbReference type="SAM" id="SignalP"/>
    </source>
</evidence>
<evidence type="ECO:0000313" key="4">
    <source>
        <dbReference type="Proteomes" id="UP000557566"/>
    </source>
</evidence>
<gene>
    <name evidence="3" type="ORF">G6O67_004121</name>
</gene>
<keyword evidence="2" id="KW-0732">Signal</keyword>
<evidence type="ECO:0000313" key="3">
    <source>
        <dbReference type="EMBL" id="KAF4507644.1"/>
    </source>
</evidence>
<sequence>MHLGVFFPAFLAVHVSSQEINVLVSDYAQRTRDQVLRDYTIDWRNPPKTKVLDVQSHHCHPVGGGLVGNPEITVYVKTHNETSQNNWGRTTASLSLSTWTTVTDMVSEGWTVGGTLSPSKHLSVSSSYSKHYTSGTSVTEIESQDVPCPSLNQCTVQTWTYHVKISGKCERIPFMKHLWMWWSWDPCDMKVRRLCRPARDFIKETCLVHEIPDPHDEDSFAASHKFEPCQFQFPISDQTGKPFTETHLFTESLGERPRAYEKHPDGWCWLDSGDLYRDDFDLYWDNEKTAWVRKPWAVKPDMTGFEPCRKNKVPEEVPKIAGKDEHGYCYLNESHYYSTAGKYWTEKRGWYFDSDAPKPDTSGFEPCPGDKTTGSGGKARLAVPGDETPKTGSSEVPKVMGKDRGGYCYLNSTHYYAGGGGYWTKSRGWYRDPEAPKPDTQGFKSCVPRRLGRPRKTKHRERPSGGRNGTQDVELAVTG</sequence>
<feature type="region of interest" description="Disordered" evidence="1">
    <location>
        <begin position="432"/>
        <end position="479"/>
    </location>
</feature>
<keyword evidence="4" id="KW-1185">Reference proteome</keyword>
<feature type="signal peptide" evidence="2">
    <location>
        <begin position="1"/>
        <end position="17"/>
    </location>
</feature>